<comment type="caution">
    <text evidence="1">The sequence shown here is derived from an EMBL/GenBank/DDBJ whole genome shotgun (WGS) entry which is preliminary data.</text>
</comment>
<evidence type="ECO:0000313" key="2">
    <source>
        <dbReference type="Proteomes" id="UP000195386"/>
    </source>
</evidence>
<dbReference type="Pfam" id="PF17145">
    <property type="entry name" value="DUF5119"/>
    <property type="match status" value="1"/>
</dbReference>
<organism evidence="1 2">
    <name type="scientific">Bacteroides clarus</name>
    <dbReference type="NCBI Taxonomy" id="626929"/>
    <lineage>
        <taxon>Bacteria</taxon>
        <taxon>Pseudomonadati</taxon>
        <taxon>Bacteroidota</taxon>
        <taxon>Bacteroidia</taxon>
        <taxon>Bacteroidales</taxon>
        <taxon>Bacteroidaceae</taxon>
        <taxon>Bacteroides</taxon>
    </lineage>
</organism>
<evidence type="ECO:0000313" key="1">
    <source>
        <dbReference type="EMBL" id="OUO02449.1"/>
    </source>
</evidence>
<proteinExistence type="predicted"/>
<gene>
    <name evidence="1" type="ORF">B5F97_02705</name>
</gene>
<dbReference type="PROSITE" id="PS51257">
    <property type="entry name" value="PROKAR_LIPOPROTEIN"/>
    <property type="match status" value="1"/>
</dbReference>
<accession>A0A1Y3Z157</accession>
<reference evidence="2" key="1">
    <citation type="submission" date="2017-04" db="EMBL/GenBank/DDBJ databases">
        <title>Function of individual gut microbiota members based on whole genome sequencing of pure cultures obtained from chicken caecum.</title>
        <authorList>
            <person name="Medvecky M."/>
            <person name="Cejkova D."/>
            <person name="Polansky O."/>
            <person name="Karasova D."/>
            <person name="Kubasova T."/>
            <person name="Cizek A."/>
            <person name="Rychlik I."/>
        </authorList>
    </citation>
    <scope>NUCLEOTIDE SEQUENCE [LARGE SCALE GENOMIC DNA]</scope>
    <source>
        <strain evidence="2">An43</strain>
    </source>
</reference>
<protein>
    <submittedName>
        <fullName evidence="1">DUF5119 domain-containing protein</fullName>
    </submittedName>
</protein>
<dbReference type="EMBL" id="NFII01000002">
    <property type="protein sequence ID" value="OUO02449.1"/>
    <property type="molecule type" value="Genomic_DNA"/>
</dbReference>
<name>A0A1Y3Z157_9BACE</name>
<sequence length="321" mass="35287">MKVVGGIRYSALMLLSCLLTMLSGCGFREVLDDYPVSGVRIVLDWADAAENLPKTMRVIFYPKDTEGRKIEGYLPTAGGEMKVPPGNYAVVVYNYNTESVCIENDESYETIKAYTERCIGMDVGEDMVWSPDDFYVVALDDVEIAKSETAIVMNLKPERVVSSYSFAIKVDGVENISAIVCHVSGLNGGYFLGKRMCIPAEAPVCVETDCKNGVLWGHFSHFMLPKSADTRADNPVVLTIRIIKVDKQVQEVRVDIEDLIETAAPDEGEEAPPAPDREVYIEVPVPDGQITVEVDKDENGNGGIDGDIGNWDDETNVDIIV</sequence>
<dbReference type="AlphaFoldDB" id="A0A1Y3Z157"/>
<dbReference type="Proteomes" id="UP000195386">
    <property type="component" value="Unassembled WGS sequence"/>
</dbReference>
<dbReference type="InterPro" id="IPR033410">
    <property type="entry name" value="DUF5119"/>
</dbReference>
<dbReference type="RefSeq" id="WP_087425358.1">
    <property type="nucleotide sequence ID" value="NZ_CATZGC010000029.1"/>
</dbReference>